<reference evidence="1 2" key="2">
    <citation type="submission" date="2018-11" db="EMBL/GenBank/DDBJ databases">
        <authorList>
            <consortium name="Pathogen Informatics"/>
        </authorList>
    </citation>
    <scope>NUCLEOTIDE SEQUENCE [LARGE SCALE GENOMIC DNA]</scope>
    <source>
        <strain evidence="1 2">Costa Rica</strain>
    </source>
</reference>
<organism evidence="3">
    <name type="scientific">Angiostrongylus costaricensis</name>
    <name type="common">Nematode worm</name>
    <dbReference type="NCBI Taxonomy" id="334426"/>
    <lineage>
        <taxon>Eukaryota</taxon>
        <taxon>Metazoa</taxon>
        <taxon>Ecdysozoa</taxon>
        <taxon>Nematoda</taxon>
        <taxon>Chromadorea</taxon>
        <taxon>Rhabditida</taxon>
        <taxon>Rhabditina</taxon>
        <taxon>Rhabditomorpha</taxon>
        <taxon>Strongyloidea</taxon>
        <taxon>Metastrongylidae</taxon>
        <taxon>Angiostrongylus</taxon>
    </lineage>
</organism>
<dbReference type="OMA" id="STSNCAG"/>
<accession>A0A0R3PUF4</accession>
<dbReference type="Proteomes" id="UP000267027">
    <property type="component" value="Unassembled WGS sequence"/>
</dbReference>
<evidence type="ECO:0000313" key="2">
    <source>
        <dbReference type="Proteomes" id="UP000267027"/>
    </source>
</evidence>
<evidence type="ECO:0000313" key="1">
    <source>
        <dbReference type="EMBL" id="VDM61110.1"/>
    </source>
</evidence>
<proteinExistence type="predicted"/>
<name>A0A0R3PUF4_ANGCS</name>
<dbReference type="AlphaFoldDB" id="A0A0R3PUF4"/>
<dbReference type="WBParaSite" id="ACOC_0000952401-mRNA-1">
    <property type="protein sequence ID" value="ACOC_0000952401-mRNA-1"/>
    <property type="gene ID" value="ACOC_0000952401"/>
</dbReference>
<reference evidence="3" key="1">
    <citation type="submission" date="2017-02" db="UniProtKB">
        <authorList>
            <consortium name="WormBaseParasite"/>
        </authorList>
    </citation>
    <scope>IDENTIFICATION</scope>
</reference>
<dbReference type="OrthoDB" id="7668193at2759"/>
<keyword evidence="2" id="KW-1185">Reference proteome</keyword>
<evidence type="ECO:0000313" key="3">
    <source>
        <dbReference type="WBParaSite" id="ACOC_0000952401-mRNA-1"/>
    </source>
</evidence>
<protein>
    <submittedName>
        <fullName evidence="3">WD_REPEATS_REGION domain-containing protein</fullName>
    </submittedName>
</protein>
<gene>
    <name evidence="1" type="ORF">ACOC_LOCUS9525</name>
</gene>
<sequence>MSRPPPQPVFVHRGFSGGAVSCAVVRTGNGDGVLVGTGEGRCELYDADTHVFIRTVYGI</sequence>
<dbReference type="EMBL" id="UYYA01004311">
    <property type="protein sequence ID" value="VDM61110.1"/>
    <property type="molecule type" value="Genomic_DNA"/>
</dbReference>